<dbReference type="EMBL" id="JAPTSV010000008">
    <property type="protein sequence ID" value="KAJ1525533.1"/>
    <property type="molecule type" value="Genomic_DNA"/>
</dbReference>
<organism evidence="2 3">
    <name type="scientific">Megalurothrips usitatus</name>
    <name type="common">bean blossom thrips</name>
    <dbReference type="NCBI Taxonomy" id="439358"/>
    <lineage>
        <taxon>Eukaryota</taxon>
        <taxon>Metazoa</taxon>
        <taxon>Ecdysozoa</taxon>
        <taxon>Arthropoda</taxon>
        <taxon>Hexapoda</taxon>
        <taxon>Insecta</taxon>
        <taxon>Pterygota</taxon>
        <taxon>Neoptera</taxon>
        <taxon>Paraneoptera</taxon>
        <taxon>Thysanoptera</taxon>
        <taxon>Terebrantia</taxon>
        <taxon>Thripoidea</taxon>
        <taxon>Thripidae</taxon>
        <taxon>Megalurothrips</taxon>
    </lineage>
</organism>
<feature type="region of interest" description="Disordered" evidence="1">
    <location>
        <begin position="1"/>
        <end position="35"/>
    </location>
</feature>
<dbReference type="AlphaFoldDB" id="A0AAV7XPG6"/>
<keyword evidence="3" id="KW-1185">Reference proteome</keyword>
<reference evidence="2" key="1">
    <citation type="submission" date="2022-12" db="EMBL/GenBank/DDBJ databases">
        <title>Chromosome-level genome assembly of the bean flower thrips Megalurothrips usitatus.</title>
        <authorList>
            <person name="Ma L."/>
            <person name="Liu Q."/>
            <person name="Li H."/>
            <person name="Cai W."/>
        </authorList>
    </citation>
    <scope>NUCLEOTIDE SEQUENCE</scope>
    <source>
        <strain evidence="2">Cailab_2022a</strain>
    </source>
</reference>
<name>A0AAV7XPG6_9NEOP</name>
<evidence type="ECO:0000256" key="1">
    <source>
        <dbReference type="SAM" id="MobiDB-lite"/>
    </source>
</evidence>
<gene>
    <name evidence="2" type="ORF">ONE63_010338</name>
</gene>
<feature type="compositionally biased region" description="Polar residues" evidence="1">
    <location>
        <begin position="9"/>
        <end position="22"/>
    </location>
</feature>
<accession>A0AAV7XPG6</accession>
<protein>
    <submittedName>
        <fullName evidence="2">Uncharacterized protein</fullName>
    </submittedName>
</protein>
<comment type="caution">
    <text evidence="2">The sequence shown here is derived from an EMBL/GenBank/DDBJ whole genome shotgun (WGS) entry which is preliminary data.</text>
</comment>
<sequence>MPTKRRSKQSAVSADHTSTVHSTKSDDLPLSTFAGPLHDPKLRKEAVVNIDRLEIEKHIPSLPKPLCESTRPNDVKTNGVRIRSKSKNPLTNCNTMNCYDFCCSLVPNIFFNKNTHPSQIL</sequence>
<proteinExistence type="predicted"/>
<evidence type="ECO:0000313" key="3">
    <source>
        <dbReference type="Proteomes" id="UP001075354"/>
    </source>
</evidence>
<evidence type="ECO:0000313" key="2">
    <source>
        <dbReference type="EMBL" id="KAJ1525533.1"/>
    </source>
</evidence>
<dbReference type="Proteomes" id="UP001075354">
    <property type="component" value="Chromosome 8"/>
</dbReference>